<proteinExistence type="inferred from homology"/>
<comment type="caution">
    <text evidence="7">The sequence shown here is derived from an EMBL/GenBank/DDBJ whole genome shotgun (WGS) entry which is preliminary data.</text>
</comment>
<dbReference type="PANTHER" id="PTHR43025:SF3">
    <property type="entry name" value="MONOGALACTOSYLDIACYLGLYCEROL SYNTHASE 1, CHLOROPLASTIC"/>
    <property type="match status" value="1"/>
</dbReference>
<protein>
    <recommendedName>
        <fullName evidence="9">Diacylglycerol glucosyltransferase N-terminal domain-containing protein</fullName>
    </recommendedName>
</protein>
<dbReference type="EMBL" id="PJKA01000013">
    <property type="protein sequence ID" value="PNC16964.1"/>
    <property type="molecule type" value="Genomic_DNA"/>
</dbReference>
<dbReference type="Pfam" id="PF06925">
    <property type="entry name" value="MGDG_synth"/>
    <property type="match status" value="1"/>
</dbReference>
<dbReference type="PANTHER" id="PTHR43025">
    <property type="entry name" value="MONOGALACTOSYLDIACYLGLYCEROL SYNTHASE"/>
    <property type="match status" value="1"/>
</dbReference>
<dbReference type="Pfam" id="PF04101">
    <property type="entry name" value="Glyco_tran_28_C"/>
    <property type="match status" value="1"/>
</dbReference>
<organism evidence="7 8">
    <name type="scientific">Akkermansia muciniphila</name>
    <dbReference type="NCBI Taxonomy" id="239935"/>
    <lineage>
        <taxon>Bacteria</taxon>
        <taxon>Pseudomonadati</taxon>
        <taxon>Verrucomicrobiota</taxon>
        <taxon>Verrucomicrobiia</taxon>
        <taxon>Verrucomicrobiales</taxon>
        <taxon>Akkermansiaceae</taxon>
        <taxon>Akkermansia</taxon>
    </lineage>
</organism>
<gene>
    <name evidence="7" type="ORF">CXU22_09940</name>
</gene>
<sequence>MLNPDPEGEYWRRKAVFTVPFRPAAAGKRAGECPAWPFPCKKFFPTGPDMVYPCSMEKGRLPRILILTAGYGEGHHSAAGGVRDALAGRAEVCVTDLCAEAMPGMFRVTRAAYLWIISRTPRLWKLMYEVSDRRNLAEKPVKGLGPVEHLLERLLREWKPDAVVSTYMVYPYMLDSLAARTGKAVPYLTVVTDSCVINKSWLCSESPLWAVTDPWTREIMMEKGLPPDRLCVTGFPVNPGLGALAREHPVSWREGEPFRVLYFAQRSARHAREELEAMLEADPAISVTCILGRRFRRIYPHLRDLRARYGRRLKVRGWTRRVPHYLSASHVVVGKAGGATVHEVLAAARPMLVNFLLPGQEEGNAHLLEKLGGGCHVPDARALASALSGMMADGGAQWRRMHENLLKADMTGGSGRIADLVLKLAQEHTN</sequence>
<dbReference type="Proteomes" id="UP000236000">
    <property type="component" value="Unassembled WGS sequence"/>
</dbReference>
<accession>A0A2N8HAT0</accession>
<dbReference type="AlphaFoldDB" id="A0A2N8HAT0"/>
<evidence type="ECO:0000256" key="4">
    <source>
        <dbReference type="ARBA" id="ARBA00022679"/>
    </source>
</evidence>
<comment type="similarity">
    <text evidence="2">Belongs to the glycosyltransferase 28 family.</text>
</comment>
<dbReference type="SUPFAM" id="SSF53756">
    <property type="entry name" value="UDP-Glycosyltransferase/glycogen phosphorylase"/>
    <property type="match status" value="1"/>
</dbReference>
<feature type="domain" description="Glycosyl transferase family 28 C-terminal" evidence="5">
    <location>
        <begin position="314"/>
        <end position="403"/>
    </location>
</feature>
<evidence type="ECO:0008006" key="9">
    <source>
        <dbReference type="Google" id="ProtNLM"/>
    </source>
</evidence>
<evidence type="ECO:0000256" key="3">
    <source>
        <dbReference type="ARBA" id="ARBA00022676"/>
    </source>
</evidence>
<name>A0A2N8HAT0_9BACT</name>
<dbReference type="Gene3D" id="3.40.50.2000">
    <property type="entry name" value="Glycogen Phosphorylase B"/>
    <property type="match status" value="1"/>
</dbReference>
<keyword evidence="4" id="KW-0808">Transferase</keyword>
<dbReference type="InterPro" id="IPR009695">
    <property type="entry name" value="Diacylglyc_glucosyltr_N"/>
</dbReference>
<evidence type="ECO:0000256" key="2">
    <source>
        <dbReference type="ARBA" id="ARBA00006962"/>
    </source>
</evidence>
<evidence type="ECO:0000259" key="5">
    <source>
        <dbReference type="Pfam" id="PF04101"/>
    </source>
</evidence>
<dbReference type="GO" id="GO:0016758">
    <property type="term" value="F:hexosyltransferase activity"/>
    <property type="evidence" value="ECO:0007669"/>
    <property type="project" value="InterPro"/>
</dbReference>
<evidence type="ECO:0000259" key="6">
    <source>
        <dbReference type="Pfam" id="PF06925"/>
    </source>
</evidence>
<dbReference type="GO" id="GO:0009247">
    <property type="term" value="P:glycolipid biosynthetic process"/>
    <property type="evidence" value="ECO:0007669"/>
    <property type="project" value="InterPro"/>
</dbReference>
<keyword evidence="3" id="KW-0328">Glycosyltransferase</keyword>
<reference evidence="7 8" key="1">
    <citation type="journal article" date="2017" name="BMC Genomics">
        <title>Genome sequencing of 39 Akkermansia muciniphila isolates reveals its population structure, genomic and functional diverisity, and global distribution in mammalian gut microbiotas.</title>
        <authorList>
            <person name="Guo X."/>
            <person name="Li S."/>
            <person name="Zhang J."/>
            <person name="Wu F."/>
            <person name="Li X."/>
            <person name="Wu D."/>
            <person name="Zhang M."/>
            <person name="Ou Z."/>
            <person name="Jie Z."/>
            <person name="Yan Q."/>
            <person name="Li P."/>
            <person name="Yi J."/>
            <person name="Peng Y."/>
        </authorList>
    </citation>
    <scope>NUCLEOTIDE SEQUENCE [LARGE SCALE GENOMIC DNA]</scope>
    <source>
        <strain evidence="7 8">GP24</strain>
    </source>
</reference>
<comment type="subcellular location">
    <subcellularLocation>
        <location evidence="1">Membrane</location>
    </subcellularLocation>
</comment>
<evidence type="ECO:0000313" key="8">
    <source>
        <dbReference type="Proteomes" id="UP000236000"/>
    </source>
</evidence>
<dbReference type="GO" id="GO:0016020">
    <property type="term" value="C:membrane"/>
    <property type="evidence" value="ECO:0007669"/>
    <property type="project" value="UniProtKB-SubCell"/>
</dbReference>
<evidence type="ECO:0000313" key="7">
    <source>
        <dbReference type="EMBL" id="PNC16964.1"/>
    </source>
</evidence>
<dbReference type="OrthoDB" id="9815663at2"/>
<dbReference type="InterPro" id="IPR050519">
    <property type="entry name" value="Glycosyltransf_28_UgtP"/>
</dbReference>
<feature type="domain" description="Diacylglycerol glucosyltransferase N-terminal" evidence="6">
    <location>
        <begin position="75"/>
        <end position="237"/>
    </location>
</feature>
<evidence type="ECO:0000256" key="1">
    <source>
        <dbReference type="ARBA" id="ARBA00004370"/>
    </source>
</evidence>
<dbReference type="InterPro" id="IPR007235">
    <property type="entry name" value="Glyco_trans_28_C"/>
</dbReference>